<comment type="caution">
    <text evidence="3">The sequence shown here is derived from an EMBL/GenBank/DDBJ whole genome shotgun (WGS) entry which is preliminary data.</text>
</comment>
<feature type="signal peptide" evidence="1">
    <location>
        <begin position="1"/>
        <end position="25"/>
    </location>
</feature>
<dbReference type="SUPFAM" id="SSF55486">
    <property type="entry name" value="Metalloproteases ('zincins'), catalytic domain"/>
    <property type="match status" value="1"/>
</dbReference>
<feature type="chain" id="PRO_5046922673" description="Peptidase M43 pregnancy-associated plasma-A domain-containing protein" evidence="1">
    <location>
        <begin position="26"/>
        <end position="292"/>
    </location>
</feature>
<name>A0ABM9AYZ7_9BACT</name>
<evidence type="ECO:0000256" key="1">
    <source>
        <dbReference type="SAM" id="SignalP"/>
    </source>
</evidence>
<dbReference type="Gene3D" id="3.40.390.10">
    <property type="entry name" value="Collagenase (Catalytic Domain)"/>
    <property type="match status" value="1"/>
</dbReference>
<evidence type="ECO:0000313" key="4">
    <source>
        <dbReference type="Proteomes" id="UP000837803"/>
    </source>
</evidence>
<feature type="domain" description="Peptidase M43 pregnancy-associated plasma-A" evidence="2">
    <location>
        <begin position="173"/>
        <end position="241"/>
    </location>
</feature>
<dbReference type="EMBL" id="CAKLPZ010000001">
    <property type="protein sequence ID" value="CAH0999742.1"/>
    <property type="molecule type" value="Genomic_DNA"/>
</dbReference>
<reference evidence="3" key="1">
    <citation type="submission" date="2021-12" db="EMBL/GenBank/DDBJ databases">
        <authorList>
            <person name="Rodrigo-Torres L."/>
            <person name="Arahal R. D."/>
            <person name="Lucena T."/>
        </authorList>
    </citation>
    <scope>NUCLEOTIDE SEQUENCE</scope>
    <source>
        <strain evidence="3">CECT 8419</strain>
    </source>
</reference>
<evidence type="ECO:0000313" key="3">
    <source>
        <dbReference type="EMBL" id="CAH0999742.1"/>
    </source>
</evidence>
<dbReference type="InterPro" id="IPR008754">
    <property type="entry name" value="Peptidase_M43"/>
</dbReference>
<organism evidence="3 4">
    <name type="scientific">Neolewinella maritima</name>
    <dbReference type="NCBI Taxonomy" id="1383882"/>
    <lineage>
        <taxon>Bacteria</taxon>
        <taxon>Pseudomonadati</taxon>
        <taxon>Bacteroidota</taxon>
        <taxon>Saprospiria</taxon>
        <taxon>Saprospirales</taxon>
        <taxon>Lewinellaceae</taxon>
        <taxon>Neolewinella</taxon>
    </lineage>
</organism>
<gene>
    <name evidence="3" type="ORF">LEM8419_01042</name>
</gene>
<accession>A0ABM9AYZ7</accession>
<protein>
    <recommendedName>
        <fullName evidence="2">Peptidase M43 pregnancy-associated plasma-A domain-containing protein</fullName>
    </recommendedName>
</protein>
<proteinExistence type="predicted"/>
<dbReference type="Proteomes" id="UP000837803">
    <property type="component" value="Unassembled WGS sequence"/>
</dbReference>
<dbReference type="Pfam" id="PF05572">
    <property type="entry name" value="Peptidase_M43"/>
    <property type="match status" value="1"/>
</dbReference>
<keyword evidence="1" id="KW-0732">Signal</keyword>
<evidence type="ECO:0000259" key="2">
    <source>
        <dbReference type="Pfam" id="PF05572"/>
    </source>
</evidence>
<dbReference type="RefSeq" id="WP_238749953.1">
    <property type="nucleotide sequence ID" value="NZ_CAKLPZ010000001.1"/>
</dbReference>
<keyword evidence="4" id="KW-1185">Reference proteome</keyword>
<sequence length="292" mass="32302">MYLLTVSRCVLALLSLLFIAPAASAQDAYVMTVDDLPRLPTVTFALAFHFVALDDGTNFVTDPQDSLLLAHDGHEKLRADVLMGYLIRELNGRFRTALLDMPATKDTRIRFAYLNGAEQPLCSAYFYGSQDRIAYREDALNIVFTRYRGQRAPSGSTPGVGSNSVYVYNQLQNYLRGSHDTWTVARVIAHEFGHSRGLDHTFKCDNPCNGVDLVATDECFGKCTTNNNGSTTAGVNCFGGSARKLIMAYGAQVHLTPCETELLWNYLIEHPAAYQTYSGPLPLPRRVVPAPY</sequence>
<dbReference type="InterPro" id="IPR024079">
    <property type="entry name" value="MetalloPept_cat_dom_sf"/>
</dbReference>